<dbReference type="InterPro" id="IPR006141">
    <property type="entry name" value="Intein_N"/>
</dbReference>
<evidence type="ECO:0000256" key="2">
    <source>
        <dbReference type="ARBA" id="ARBA00022813"/>
    </source>
</evidence>
<dbReference type="PANTHER" id="PTHR43432:SF3">
    <property type="entry name" value="SLR0285 PROTEIN"/>
    <property type="match status" value="1"/>
</dbReference>
<dbReference type="SUPFAM" id="SSF51294">
    <property type="entry name" value="Hedgehog/intein (Hint) domain"/>
    <property type="match status" value="1"/>
</dbReference>
<feature type="region of interest" description="Disordered" evidence="6">
    <location>
        <begin position="646"/>
        <end position="747"/>
    </location>
</feature>
<dbReference type="InterPro" id="IPR040086">
    <property type="entry name" value="MJ0683-like"/>
</dbReference>
<proteinExistence type="predicted"/>
<evidence type="ECO:0000259" key="7">
    <source>
        <dbReference type="SMART" id="SM00305"/>
    </source>
</evidence>
<feature type="domain" description="Hint" evidence="8">
    <location>
        <begin position="73"/>
        <end position="179"/>
    </location>
</feature>
<dbReference type="NCBIfam" id="NF038136">
    <property type="entry name" value="rSAM_Rv_intein"/>
    <property type="match status" value="1"/>
</dbReference>
<dbReference type="SMART" id="SM00305">
    <property type="entry name" value="HintC"/>
    <property type="match status" value="1"/>
</dbReference>
<keyword evidence="5" id="KW-0411">Iron-sulfur</keyword>
<dbReference type="Gene3D" id="2.170.16.10">
    <property type="entry name" value="Hedgehog/Intein (Hint) domain"/>
    <property type="match status" value="1"/>
</dbReference>
<dbReference type="InterPro" id="IPR036844">
    <property type="entry name" value="Hint_dom_sf"/>
</dbReference>
<feature type="compositionally biased region" description="Basic residues" evidence="6">
    <location>
        <begin position="650"/>
        <end position="660"/>
    </location>
</feature>
<dbReference type="InterPro" id="IPR003587">
    <property type="entry name" value="Hint_dom_N"/>
</dbReference>
<dbReference type="GO" id="GO:0051536">
    <property type="term" value="F:iron-sulfur cluster binding"/>
    <property type="evidence" value="ECO:0007669"/>
    <property type="project" value="UniProtKB-KW"/>
</dbReference>
<dbReference type="GO" id="GO:0046872">
    <property type="term" value="F:metal ion binding"/>
    <property type="evidence" value="ECO:0007669"/>
    <property type="project" value="UniProtKB-KW"/>
</dbReference>
<dbReference type="PROSITE" id="PS50817">
    <property type="entry name" value="INTEIN_N_TER"/>
    <property type="match status" value="1"/>
</dbReference>
<dbReference type="Gene3D" id="3.80.30.30">
    <property type="match status" value="1"/>
</dbReference>
<sequence>MRWDNLTLTAEEAARLPGYRDDAVVRRFDAPEALDIRFYEVHARSALNRVPPQSRMPFRWTINPYRGCTHACVYCLDGETPILMGDGSTRRLAELRVGDQIYGTRLEGRHRRYVRTEVLAHWSTIKPAYRVTLADGTTLVASGDHRFLTNRGWKHVTPTGRGEGQRPHLTRNDRLLGIGQFATGPVEDDDYRRGYVCGIVRGDGSLGVCEYERPGRSHGRVHRFRLALKDPEALARAQRFISAAGIATDEFLFAAAAGARAEIRAVRTQRRAGVEEIAALIAWPLDASESWAKGFLAGIFDAEGSCSGGALRISNGDPAIIAWTEACLRRLGFPFVTEPAQANGVRAIRVTGGLVQRLRFFHTCEPAIVRKRELDGVALKSAGGRCVVSVEPLGLAMRLYDITTGTEDFIANGVVSHNCFARPTHRYLDFGPGRDFEREIVVKVNAPEVVRIELARPSWRGEHVALGTNTDPYQWVEGRYKLMPGIWEAMRDARNPCSVLTKSPLLLRDLPLMRELAAVTDFTASLSIPTLDEKAWRATEPHTPHPRARLEAVAELNRNGIPTGVLIAPLMPGINDAPEQVESLLAAAEEAGAVSIGGIALHLRGDVRGVFMDWLRGARPDLVPRYERLYARGAYAPRAERARLSALVRGRGRRPSRWRLRPPDPRPVDAAPARSTGSRQEALPRLAPGAEGARQEPLPRLAGGAAGARQEPLPRQSAASAGARRGAPAAARPVRRLARNGVQQALF</sequence>
<protein>
    <submittedName>
        <fullName evidence="9">DNA repair photolyase</fullName>
    </submittedName>
</protein>
<dbReference type="SUPFAM" id="SSF55608">
    <property type="entry name" value="Homing endonucleases"/>
    <property type="match status" value="1"/>
</dbReference>
<dbReference type="PRINTS" id="PR00379">
    <property type="entry name" value="INTEIN"/>
</dbReference>
<comment type="caution">
    <text evidence="9">The sequence shown here is derived from an EMBL/GenBank/DDBJ whole genome shotgun (WGS) entry which is preliminary data.</text>
</comment>
<keyword evidence="1" id="KW-0479">Metal-binding</keyword>
<keyword evidence="4" id="KW-0408">Iron</keyword>
<dbReference type="AlphaFoldDB" id="A0A840IHJ2"/>
<keyword evidence="10" id="KW-1185">Reference proteome</keyword>
<keyword evidence="2" id="KW-0068">Autocatalytic cleavage</keyword>
<name>A0A840IHJ2_9ACTN</name>
<dbReference type="EMBL" id="JACHNU010000004">
    <property type="protein sequence ID" value="MBB4663430.1"/>
    <property type="molecule type" value="Genomic_DNA"/>
</dbReference>
<evidence type="ECO:0000256" key="5">
    <source>
        <dbReference type="ARBA" id="ARBA00023014"/>
    </source>
</evidence>
<dbReference type="GO" id="GO:0016829">
    <property type="term" value="F:lyase activity"/>
    <property type="evidence" value="ECO:0007669"/>
    <property type="project" value="UniProtKB-KW"/>
</dbReference>
<keyword evidence="9" id="KW-0456">Lyase</keyword>
<evidence type="ECO:0000259" key="8">
    <source>
        <dbReference type="SMART" id="SM00306"/>
    </source>
</evidence>
<evidence type="ECO:0000313" key="10">
    <source>
        <dbReference type="Proteomes" id="UP000585272"/>
    </source>
</evidence>
<gene>
    <name evidence="9" type="ORF">BDZ31_003025</name>
</gene>
<feature type="domain" description="Hint" evidence="7">
    <location>
        <begin position="383"/>
        <end position="424"/>
    </location>
</feature>
<dbReference type="CDD" id="cd00081">
    <property type="entry name" value="Hint"/>
    <property type="match status" value="1"/>
</dbReference>
<evidence type="ECO:0000256" key="6">
    <source>
        <dbReference type="SAM" id="MobiDB-lite"/>
    </source>
</evidence>
<accession>A0A840IHJ2</accession>
<dbReference type="InterPro" id="IPR006142">
    <property type="entry name" value="INTEIN"/>
</dbReference>
<dbReference type="RefSeq" id="WP_183343161.1">
    <property type="nucleotide sequence ID" value="NZ_JACHNU010000004.1"/>
</dbReference>
<dbReference type="GO" id="GO:0016539">
    <property type="term" value="P:intein-mediated protein splicing"/>
    <property type="evidence" value="ECO:0007669"/>
    <property type="project" value="InterPro"/>
</dbReference>
<dbReference type="NCBIfam" id="TIGR01445">
    <property type="entry name" value="intein_Nterm"/>
    <property type="match status" value="1"/>
</dbReference>
<keyword evidence="3" id="KW-0651">Protein splicing</keyword>
<dbReference type="NCBIfam" id="TIGR01443">
    <property type="entry name" value="intein_Cterm"/>
    <property type="match status" value="1"/>
</dbReference>
<evidence type="ECO:0000256" key="3">
    <source>
        <dbReference type="ARBA" id="ARBA00023000"/>
    </source>
</evidence>
<evidence type="ECO:0000256" key="1">
    <source>
        <dbReference type="ARBA" id="ARBA00022723"/>
    </source>
</evidence>
<dbReference type="SMART" id="SM00306">
    <property type="entry name" value="HintN"/>
    <property type="match status" value="1"/>
</dbReference>
<organism evidence="9 10">
    <name type="scientific">Conexibacter arvalis</name>
    <dbReference type="NCBI Taxonomy" id="912552"/>
    <lineage>
        <taxon>Bacteria</taxon>
        <taxon>Bacillati</taxon>
        <taxon>Actinomycetota</taxon>
        <taxon>Thermoleophilia</taxon>
        <taxon>Solirubrobacterales</taxon>
        <taxon>Conexibacteraceae</taxon>
        <taxon>Conexibacter</taxon>
    </lineage>
</organism>
<evidence type="ECO:0000256" key="4">
    <source>
        <dbReference type="ARBA" id="ARBA00023004"/>
    </source>
</evidence>
<evidence type="ECO:0000313" key="9">
    <source>
        <dbReference type="EMBL" id="MBB4663430.1"/>
    </source>
</evidence>
<dbReference type="InterPro" id="IPR003586">
    <property type="entry name" value="Hint_dom_C"/>
</dbReference>
<dbReference type="InterPro" id="IPR030934">
    <property type="entry name" value="Intein_C"/>
</dbReference>
<dbReference type="InterPro" id="IPR027434">
    <property type="entry name" value="Homing_endonucl"/>
</dbReference>
<feature type="compositionally biased region" description="Low complexity" evidence="6">
    <location>
        <begin position="715"/>
        <end position="732"/>
    </location>
</feature>
<dbReference type="Proteomes" id="UP000585272">
    <property type="component" value="Unassembled WGS sequence"/>
</dbReference>
<reference evidence="9 10" key="1">
    <citation type="submission" date="2020-08" db="EMBL/GenBank/DDBJ databases">
        <title>Genomic Encyclopedia of Archaeal and Bacterial Type Strains, Phase II (KMG-II): from individual species to whole genera.</title>
        <authorList>
            <person name="Goeker M."/>
        </authorList>
    </citation>
    <scope>NUCLEOTIDE SEQUENCE [LARGE SCALE GENOMIC DNA]</scope>
    <source>
        <strain evidence="9 10">DSM 23288</strain>
    </source>
</reference>
<dbReference type="PROSITE" id="PS50818">
    <property type="entry name" value="INTEIN_C_TER"/>
    <property type="match status" value="1"/>
</dbReference>
<dbReference type="PANTHER" id="PTHR43432">
    <property type="entry name" value="SLR0285 PROTEIN"/>
    <property type="match status" value="1"/>
</dbReference>